<dbReference type="InterPro" id="IPR000092">
    <property type="entry name" value="Polyprenyl_synt"/>
</dbReference>
<keyword evidence="5" id="KW-0460">Magnesium</keyword>
<name>X1HZ02_9ZZZZ</name>
<comment type="similarity">
    <text evidence="2">Belongs to the FPP/GGPP synthase family.</text>
</comment>
<dbReference type="SUPFAM" id="SSF48576">
    <property type="entry name" value="Terpenoid synthases"/>
    <property type="match status" value="1"/>
</dbReference>
<dbReference type="PROSITE" id="PS00444">
    <property type="entry name" value="POLYPRENYL_SYNTHASE_2"/>
    <property type="match status" value="1"/>
</dbReference>
<comment type="cofactor">
    <cofactor evidence="1">
        <name>Mg(2+)</name>
        <dbReference type="ChEBI" id="CHEBI:18420"/>
    </cofactor>
</comment>
<keyword evidence="4" id="KW-0479">Metal-binding</keyword>
<evidence type="ECO:0000313" key="6">
    <source>
        <dbReference type="EMBL" id="GAH59049.1"/>
    </source>
</evidence>
<organism evidence="6">
    <name type="scientific">marine sediment metagenome</name>
    <dbReference type="NCBI Taxonomy" id="412755"/>
    <lineage>
        <taxon>unclassified sequences</taxon>
        <taxon>metagenomes</taxon>
        <taxon>ecological metagenomes</taxon>
    </lineage>
</organism>
<keyword evidence="3" id="KW-0808">Transferase</keyword>
<dbReference type="Gene3D" id="1.10.600.10">
    <property type="entry name" value="Farnesyl Diphosphate Synthase"/>
    <property type="match status" value="1"/>
</dbReference>
<dbReference type="Pfam" id="PF00348">
    <property type="entry name" value="polyprenyl_synt"/>
    <property type="match status" value="1"/>
</dbReference>
<dbReference type="PANTHER" id="PTHR12001">
    <property type="entry name" value="GERANYLGERANYL PYROPHOSPHATE SYNTHASE"/>
    <property type="match status" value="1"/>
</dbReference>
<dbReference type="EMBL" id="BARU01025278">
    <property type="protein sequence ID" value="GAH59049.1"/>
    <property type="molecule type" value="Genomic_DNA"/>
</dbReference>
<dbReference type="GO" id="GO:0004659">
    <property type="term" value="F:prenyltransferase activity"/>
    <property type="evidence" value="ECO:0007669"/>
    <property type="project" value="InterPro"/>
</dbReference>
<dbReference type="AlphaFoldDB" id="X1HZ02"/>
<proteinExistence type="inferred from homology"/>
<protein>
    <recommendedName>
        <fullName evidence="7">Polyprenyl synthetase</fullName>
    </recommendedName>
</protein>
<dbReference type="InterPro" id="IPR008949">
    <property type="entry name" value="Isoprenoid_synthase_dom_sf"/>
</dbReference>
<dbReference type="GO" id="GO:0046872">
    <property type="term" value="F:metal ion binding"/>
    <property type="evidence" value="ECO:0007669"/>
    <property type="project" value="UniProtKB-KW"/>
</dbReference>
<evidence type="ECO:0000256" key="4">
    <source>
        <dbReference type="ARBA" id="ARBA00022723"/>
    </source>
</evidence>
<reference evidence="6" key="1">
    <citation type="journal article" date="2014" name="Front. Microbiol.">
        <title>High frequency of phylogenetically diverse reductive dehalogenase-homologous genes in deep subseafloor sedimentary metagenomes.</title>
        <authorList>
            <person name="Kawai M."/>
            <person name="Futagami T."/>
            <person name="Toyoda A."/>
            <person name="Takaki Y."/>
            <person name="Nishi S."/>
            <person name="Hori S."/>
            <person name="Arai W."/>
            <person name="Tsubouchi T."/>
            <person name="Morono Y."/>
            <person name="Uchiyama I."/>
            <person name="Ito T."/>
            <person name="Fujiyama A."/>
            <person name="Inagaki F."/>
            <person name="Takami H."/>
        </authorList>
    </citation>
    <scope>NUCLEOTIDE SEQUENCE</scope>
    <source>
        <strain evidence="6">Expedition CK06-06</strain>
    </source>
</reference>
<dbReference type="InterPro" id="IPR033749">
    <property type="entry name" value="Polyprenyl_synt_CS"/>
</dbReference>
<evidence type="ECO:0008006" key="7">
    <source>
        <dbReference type="Google" id="ProtNLM"/>
    </source>
</evidence>
<evidence type="ECO:0000256" key="2">
    <source>
        <dbReference type="ARBA" id="ARBA00006706"/>
    </source>
</evidence>
<feature type="non-terminal residue" evidence="6">
    <location>
        <position position="1"/>
    </location>
</feature>
<accession>X1HZ02</accession>
<sequence>SGELEQAFNAFNLEQTREDYFQRVSRKTASLFSIATESGAILSQAPQRSIEVLKGYGYNLGVAFQIVDDILDFIGTEEELGKPVGSDLAQGTLTLPAMLVLERYPEDNPVKKLFQNRDKQENIELAIELIRNSSIVQECYGIASDYCSKACHNLNLLPDKPSRQALIELADYVIRRKK</sequence>
<evidence type="ECO:0000256" key="5">
    <source>
        <dbReference type="ARBA" id="ARBA00022842"/>
    </source>
</evidence>
<evidence type="ECO:0000256" key="3">
    <source>
        <dbReference type="ARBA" id="ARBA00022679"/>
    </source>
</evidence>
<gene>
    <name evidence="6" type="ORF">S03H2_40745</name>
</gene>
<comment type="caution">
    <text evidence="6">The sequence shown here is derived from an EMBL/GenBank/DDBJ whole genome shotgun (WGS) entry which is preliminary data.</text>
</comment>
<dbReference type="GO" id="GO:0008299">
    <property type="term" value="P:isoprenoid biosynthetic process"/>
    <property type="evidence" value="ECO:0007669"/>
    <property type="project" value="InterPro"/>
</dbReference>
<evidence type="ECO:0000256" key="1">
    <source>
        <dbReference type="ARBA" id="ARBA00001946"/>
    </source>
</evidence>
<dbReference type="PANTHER" id="PTHR12001:SF69">
    <property type="entry name" value="ALL TRANS-POLYPRENYL-DIPHOSPHATE SYNTHASE PDSS1"/>
    <property type="match status" value="1"/>
</dbReference>